<comment type="subcellular location">
    <subcellularLocation>
        <location evidence="6">Cytoplasm</location>
    </subcellularLocation>
</comment>
<evidence type="ECO:0000256" key="5">
    <source>
        <dbReference type="ARBA" id="ARBA00023163"/>
    </source>
</evidence>
<name>A0A1F7XHC5_9BACT</name>
<evidence type="ECO:0000256" key="4">
    <source>
        <dbReference type="ARBA" id="ARBA00023125"/>
    </source>
</evidence>
<keyword evidence="4 6" id="KW-0238">DNA-binding</keyword>
<dbReference type="Proteomes" id="UP000179013">
    <property type="component" value="Unassembled WGS sequence"/>
</dbReference>
<comment type="similarity">
    <text evidence="1 6">Belongs to the TACO1 family.</text>
</comment>
<organism evidence="9 10">
    <name type="scientific">Candidatus Woesebacteria bacterium RBG_16_39_8b</name>
    <dbReference type="NCBI Taxonomy" id="1802482"/>
    <lineage>
        <taxon>Bacteria</taxon>
        <taxon>Candidatus Woeseibacteriota</taxon>
    </lineage>
</organism>
<feature type="domain" description="TACO1/YebC-like second and third" evidence="7">
    <location>
        <begin position="80"/>
        <end position="234"/>
    </location>
</feature>
<keyword evidence="5 6" id="KW-0804">Transcription</keyword>
<dbReference type="PANTHER" id="PTHR12532">
    <property type="entry name" value="TRANSLATIONAL ACTIVATOR OF CYTOCHROME C OXIDASE 1"/>
    <property type="match status" value="1"/>
</dbReference>
<evidence type="ECO:0000256" key="1">
    <source>
        <dbReference type="ARBA" id="ARBA00008724"/>
    </source>
</evidence>
<dbReference type="Gene3D" id="1.10.10.200">
    <property type="match status" value="1"/>
</dbReference>
<gene>
    <name evidence="9" type="ORF">A2V80_03205</name>
</gene>
<dbReference type="Pfam" id="PF20772">
    <property type="entry name" value="TACO1_YebC_N"/>
    <property type="match status" value="1"/>
</dbReference>
<dbReference type="NCBIfam" id="TIGR01033">
    <property type="entry name" value="YebC/PmpR family DNA-binding transcriptional regulator"/>
    <property type="match status" value="1"/>
</dbReference>
<dbReference type="GO" id="GO:0006355">
    <property type="term" value="P:regulation of DNA-templated transcription"/>
    <property type="evidence" value="ECO:0007669"/>
    <property type="project" value="UniProtKB-UniRule"/>
</dbReference>
<proteinExistence type="inferred from homology"/>
<keyword evidence="3 6" id="KW-0805">Transcription regulation</keyword>
<dbReference type="HAMAP" id="MF_00693">
    <property type="entry name" value="Transcrip_reg_TACO1"/>
    <property type="match status" value="1"/>
</dbReference>
<dbReference type="GO" id="GO:0005829">
    <property type="term" value="C:cytosol"/>
    <property type="evidence" value="ECO:0007669"/>
    <property type="project" value="TreeGrafter"/>
</dbReference>
<dbReference type="SUPFAM" id="SSF75625">
    <property type="entry name" value="YebC-like"/>
    <property type="match status" value="1"/>
</dbReference>
<evidence type="ECO:0000259" key="7">
    <source>
        <dbReference type="Pfam" id="PF01709"/>
    </source>
</evidence>
<dbReference type="AlphaFoldDB" id="A0A1F7XHC5"/>
<dbReference type="FunFam" id="1.10.10.200:FF:000002">
    <property type="entry name" value="Probable transcriptional regulatory protein CLM62_37755"/>
    <property type="match status" value="1"/>
</dbReference>
<evidence type="ECO:0000313" key="10">
    <source>
        <dbReference type="Proteomes" id="UP000179013"/>
    </source>
</evidence>
<dbReference type="EMBL" id="MGFU01000005">
    <property type="protein sequence ID" value="OGM14412.1"/>
    <property type="molecule type" value="Genomic_DNA"/>
</dbReference>
<dbReference type="Pfam" id="PF01709">
    <property type="entry name" value="Transcrip_reg"/>
    <property type="match status" value="1"/>
</dbReference>
<dbReference type="NCBIfam" id="NF001030">
    <property type="entry name" value="PRK00110.1"/>
    <property type="match status" value="1"/>
</dbReference>
<sequence>MSGHSKWSTIKRKKEATDMVRGKLFSKISKTIATAVKGGGSNNPETNSKLRVAIEEARAANMPKANVERALKKGGEGEISEFTYEGFGPGGICVIVEGATDNRNRTGQEIKGIFERGGGSLAGPGAVSFNFKPKCMFLVDKKGNTQNQMLELIDIGVEDVEETDDGIEIYVDQDKYSKTKDDLESKGQKTIKSELVQNPINYHTLDNLSDAKRALAFLEMLEDHEDVYKVFANVNIPDGILAKIKSQ</sequence>
<dbReference type="InterPro" id="IPR017856">
    <property type="entry name" value="Integrase-like_N"/>
</dbReference>
<dbReference type="PANTHER" id="PTHR12532:SF6">
    <property type="entry name" value="TRANSCRIPTIONAL REGULATORY PROTEIN YEBC-RELATED"/>
    <property type="match status" value="1"/>
</dbReference>
<dbReference type="InterPro" id="IPR049083">
    <property type="entry name" value="TACO1_YebC_N"/>
</dbReference>
<evidence type="ECO:0000259" key="8">
    <source>
        <dbReference type="Pfam" id="PF20772"/>
    </source>
</evidence>
<dbReference type="GO" id="GO:0003677">
    <property type="term" value="F:DNA binding"/>
    <property type="evidence" value="ECO:0007669"/>
    <property type="project" value="UniProtKB-UniRule"/>
</dbReference>
<protein>
    <recommendedName>
        <fullName evidence="6">Probable transcriptional regulatory protein A2V80_03205</fullName>
    </recommendedName>
</protein>
<dbReference type="InterPro" id="IPR002876">
    <property type="entry name" value="Transcrip_reg_TACO1-like"/>
</dbReference>
<evidence type="ECO:0000313" key="9">
    <source>
        <dbReference type="EMBL" id="OGM14412.1"/>
    </source>
</evidence>
<evidence type="ECO:0000256" key="2">
    <source>
        <dbReference type="ARBA" id="ARBA00022490"/>
    </source>
</evidence>
<dbReference type="NCBIfam" id="NF009044">
    <property type="entry name" value="PRK12378.1"/>
    <property type="match status" value="1"/>
</dbReference>
<dbReference type="InterPro" id="IPR026564">
    <property type="entry name" value="Transcrip_reg_TACO1-like_dom3"/>
</dbReference>
<reference evidence="9 10" key="1">
    <citation type="journal article" date="2016" name="Nat. Commun.">
        <title>Thousands of microbial genomes shed light on interconnected biogeochemical processes in an aquifer system.</title>
        <authorList>
            <person name="Anantharaman K."/>
            <person name="Brown C.T."/>
            <person name="Hug L.A."/>
            <person name="Sharon I."/>
            <person name="Castelle C.J."/>
            <person name="Probst A.J."/>
            <person name="Thomas B.C."/>
            <person name="Singh A."/>
            <person name="Wilkins M.J."/>
            <person name="Karaoz U."/>
            <person name="Brodie E.L."/>
            <person name="Williams K.H."/>
            <person name="Hubbard S.S."/>
            <person name="Banfield J.F."/>
        </authorList>
    </citation>
    <scope>NUCLEOTIDE SEQUENCE [LARGE SCALE GENOMIC DNA]</scope>
</reference>
<feature type="domain" description="TACO1/YebC-like N-terminal" evidence="8">
    <location>
        <begin position="5"/>
        <end position="74"/>
    </location>
</feature>
<accession>A0A1F7XHC5</accession>
<dbReference type="InterPro" id="IPR029072">
    <property type="entry name" value="YebC-like"/>
</dbReference>
<evidence type="ECO:0000256" key="6">
    <source>
        <dbReference type="HAMAP-Rule" id="MF_00693"/>
    </source>
</evidence>
<keyword evidence="2 6" id="KW-0963">Cytoplasm</keyword>
<comment type="caution">
    <text evidence="9">The sequence shown here is derived from an EMBL/GenBank/DDBJ whole genome shotgun (WGS) entry which is preliminary data.</text>
</comment>
<dbReference type="Gene3D" id="3.30.70.980">
    <property type="match status" value="2"/>
</dbReference>
<dbReference type="InterPro" id="IPR048300">
    <property type="entry name" value="TACO1_YebC-like_2nd/3rd_dom"/>
</dbReference>
<evidence type="ECO:0000256" key="3">
    <source>
        <dbReference type="ARBA" id="ARBA00023015"/>
    </source>
</evidence>